<dbReference type="Pfam" id="PF09351">
    <property type="entry name" value="DUF1993"/>
    <property type="match status" value="1"/>
</dbReference>
<dbReference type="PANTHER" id="PTHR36922">
    <property type="entry name" value="BLL2446 PROTEIN"/>
    <property type="match status" value="1"/>
</dbReference>
<dbReference type="STRING" id="1849047.A0A3D8RH06"/>
<gene>
    <name evidence="1" type="ORF">BP6252_07250</name>
</gene>
<dbReference type="InterPro" id="IPR018531">
    <property type="entry name" value="DUF1993"/>
</dbReference>
<reference evidence="1 2" key="1">
    <citation type="journal article" date="2018" name="IMA Fungus">
        <title>IMA Genome-F 9: Draft genome sequence of Annulohypoxylon stygium, Aspergillus mulundensis, Berkeleyomyces basicola (syn. Thielaviopsis basicola), Ceratocystis smalleyi, two Cercospora beticola strains, Coleophoma cylindrospora, Fusarium fracticaudum, Phialophora cf. hyalina, and Morchella septimelata.</title>
        <authorList>
            <person name="Wingfield B.D."/>
            <person name="Bills G.F."/>
            <person name="Dong Y."/>
            <person name="Huang W."/>
            <person name="Nel W.J."/>
            <person name="Swalarsk-Parry B.S."/>
            <person name="Vaghefi N."/>
            <person name="Wilken P.M."/>
            <person name="An Z."/>
            <person name="de Beer Z.W."/>
            <person name="De Vos L."/>
            <person name="Chen L."/>
            <person name="Duong T.A."/>
            <person name="Gao Y."/>
            <person name="Hammerbacher A."/>
            <person name="Kikkert J.R."/>
            <person name="Li Y."/>
            <person name="Li H."/>
            <person name="Li K."/>
            <person name="Li Q."/>
            <person name="Liu X."/>
            <person name="Ma X."/>
            <person name="Naidoo K."/>
            <person name="Pethybridge S.J."/>
            <person name="Sun J."/>
            <person name="Steenkamp E.T."/>
            <person name="van der Nest M.A."/>
            <person name="van Wyk S."/>
            <person name="Wingfield M.J."/>
            <person name="Xiong C."/>
            <person name="Yue Q."/>
            <person name="Zhang X."/>
        </authorList>
    </citation>
    <scope>NUCLEOTIDE SEQUENCE [LARGE SCALE GENOMIC DNA]</scope>
    <source>
        <strain evidence="1 2">BP6252</strain>
    </source>
</reference>
<accession>A0A3D8RH06</accession>
<dbReference type="SUPFAM" id="SSF109854">
    <property type="entry name" value="DinB/YfiT-like putative metalloenzymes"/>
    <property type="match status" value="1"/>
</dbReference>
<name>A0A3D8RH06_9HELO</name>
<dbReference type="Gene3D" id="1.20.120.450">
    <property type="entry name" value="dinb family like domain"/>
    <property type="match status" value="1"/>
</dbReference>
<keyword evidence="2" id="KW-1185">Reference proteome</keyword>
<comment type="caution">
    <text evidence="1">The sequence shown here is derived from an EMBL/GenBank/DDBJ whole genome shotgun (WGS) entry which is preliminary data.</text>
</comment>
<evidence type="ECO:0000313" key="2">
    <source>
        <dbReference type="Proteomes" id="UP000256645"/>
    </source>
</evidence>
<organism evidence="1 2">
    <name type="scientific">Coleophoma cylindrospora</name>
    <dbReference type="NCBI Taxonomy" id="1849047"/>
    <lineage>
        <taxon>Eukaryota</taxon>
        <taxon>Fungi</taxon>
        <taxon>Dikarya</taxon>
        <taxon>Ascomycota</taxon>
        <taxon>Pezizomycotina</taxon>
        <taxon>Leotiomycetes</taxon>
        <taxon>Helotiales</taxon>
        <taxon>Dermateaceae</taxon>
        <taxon>Coleophoma</taxon>
    </lineage>
</organism>
<protein>
    <recommendedName>
        <fullName evidence="3">DUF1993 domain-containing protein</fullName>
    </recommendedName>
</protein>
<dbReference type="EMBL" id="PDLM01000007">
    <property type="protein sequence ID" value="RDW73343.1"/>
    <property type="molecule type" value="Genomic_DNA"/>
</dbReference>
<evidence type="ECO:0000313" key="1">
    <source>
        <dbReference type="EMBL" id="RDW73343.1"/>
    </source>
</evidence>
<sequence length="169" mass="19010">MPVSLYDVTIPVFIQQLKTLAHLLSAGSAHVASEEALLNTRLIEDMQPLSYQIQRVSDTAKGMVTRVGKKENVVWEDNETTMAQLHERINKTIAYLEKVEPTAFDGTEEEEVVVQFKTAKRTFTGVSYVNTFAIPNFYFHLCMTYALLRKEGVPIGKADYLLGPNKPKA</sequence>
<dbReference type="InterPro" id="IPR034660">
    <property type="entry name" value="DinB/YfiT-like"/>
</dbReference>
<evidence type="ECO:0008006" key="3">
    <source>
        <dbReference type="Google" id="ProtNLM"/>
    </source>
</evidence>
<dbReference type="AlphaFoldDB" id="A0A3D8RH06"/>
<dbReference type="Proteomes" id="UP000256645">
    <property type="component" value="Unassembled WGS sequence"/>
</dbReference>
<dbReference type="OrthoDB" id="3724345at2759"/>
<dbReference type="PANTHER" id="PTHR36922:SF1">
    <property type="entry name" value="DUF1993 DOMAIN-CONTAINING PROTEIN"/>
    <property type="match status" value="1"/>
</dbReference>
<proteinExistence type="predicted"/>